<comment type="caution">
    <text evidence="1">The sequence shown here is derived from an EMBL/GenBank/DDBJ whole genome shotgun (WGS) entry which is preliminary data.</text>
</comment>
<evidence type="ECO:0000313" key="1">
    <source>
        <dbReference type="EMBL" id="KAI8525096.1"/>
    </source>
</evidence>
<organism evidence="1 2">
    <name type="scientific">Rhododendron molle</name>
    <name type="common">Chinese azalea</name>
    <name type="synonym">Azalea mollis</name>
    <dbReference type="NCBI Taxonomy" id="49168"/>
    <lineage>
        <taxon>Eukaryota</taxon>
        <taxon>Viridiplantae</taxon>
        <taxon>Streptophyta</taxon>
        <taxon>Embryophyta</taxon>
        <taxon>Tracheophyta</taxon>
        <taxon>Spermatophyta</taxon>
        <taxon>Magnoliopsida</taxon>
        <taxon>eudicotyledons</taxon>
        <taxon>Gunneridae</taxon>
        <taxon>Pentapetalae</taxon>
        <taxon>asterids</taxon>
        <taxon>Ericales</taxon>
        <taxon>Ericaceae</taxon>
        <taxon>Ericoideae</taxon>
        <taxon>Rhodoreae</taxon>
        <taxon>Rhododendron</taxon>
    </lineage>
</organism>
<protein>
    <submittedName>
        <fullName evidence="1">Uncharacterized protein</fullName>
    </submittedName>
</protein>
<sequence length="51" mass="6363">MRLYRRPKKPSEPVRLQRRSRRIVPPNRAAERQRLVNGRRIWCRRERGNQI</sequence>
<accession>A0ACC0LA29</accession>
<name>A0ACC0LA29_RHOML</name>
<dbReference type="EMBL" id="CM046400">
    <property type="protein sequence ID" value="KAI8525096.1"/>
    <property type="molecule type" value="Genomic_DNA"/>
</dbReference>
<reference evidence="1" key="1">
    <citation type="submission" date="2022-02" db="EMBL/GenBank/DDBJ databases">
        <title>Plant Genome Project.</title>
        <authorList>
            <person name="Zhang R.-G."/>
        </authorList>
    </citation>
    <scope>NUCLEOTIDE SEQUENCE</scope>
    <source>
        <strain evidence="1">AT1</strain>
    </source>
</reference>
<gene>
    <name evidence="1" type="ORF">RHMOL_Rhmol13G0201600</name>
</gene>
<keyword evidence="2" id="KW-1185">Reference proteome</keyword>
<evidence type="ECO:0000313" key="2">
    <source>
        <dbReference type="Proteomes" id="UP001062846"/>
    </source>
</evidence>
<proteinExistence type="predicted"/>
<dbReference type="Proteomes" id="UP001062846">
    <property type="component" value="Chromosome 13"/>
</dbReference>